<evidence type="ECO:0000259" key="8">
    <source>
        <dbReference type="Pfam" id="PF09727"/>
    </source>
</evidence>
<dbReference type="OrthoDB" id="6021133at2759"/>
<accession>A0A8J4UFQ5</accession>
<feature type="region of interest" description="Disordered" evidence="7">
    <location>
        <begin position="476"/>
        <end position="590"/>
    </location>
</feature>
<organism evidence="9 10">
    <name type="scientific">Clarias magur</name>
    <name type="common">Asian catfish</name>
    <name type="synonym">Macropteronotus magur</name>
    <dbReference type="NCBI Taxonomy" id="1594786"/>
    <lineage>
        <taxon>Eukaryota</taxon>
        <taxon>Metazoa</taxon>
        <taxon>Chordata</taxon>
        <taxon>Craniata</taxon>
        <taxon>Vertebrata</taxon>
        <taxon>Euteleostomi</taxon>
        <taxon>Actinopterygii</taxon>
        <taxon>Neopterygii</taxon>
        <taxon>Teleostei</taxon>
        <taxon>Ostariophysi</taxon>
        <taxon>Siluriformes</taxon>
        <taxon>Clariidae</taxon>
        <taxon>Clarias</taxon>
    </lineage>
</organism>
<evidence type="ECO:0000313" key="9">
    <source>
        <dbReference type="EMBL" id="KAF5896682.1"/>
    </source>
</evidence>
<evidence type="ECO:0000256" key="1">
    <source>
        <dbReference type="ARBA" id="ARBA00004316"/>
    </source>
</evidence>
<feature type="region of interest" description="Disordered" evidence="7">
    <location>
        <begin position="225"/>
        <end position="247"/>
    </location>
</feature>
<keyword evidence="3" id="KW-0963">Cytoplasm</keyword>
<evidence type="ECO:0000256" key="5">
    <source>
        <dbReference type="ARBA" id="ARBA00023054"/>
    </source>
</evidence>
<feature type="compositionally biased region" description="Low complexity" evidence="7">
    <location>
        <begin position="407"/>
        <end position="418"/>
    </location>
</feature>
<comment type="caution">
    <text evidence="9">The sequence shown here is derived from an EMBL/GenBank/DDBJ whole genome shotgun (WGS) entry which is preliminary data.</text>
</comment>
<proteinExistence type="predicted"/>
<feature type="compositionally biased region" description="Basic and acidic residues" evidence="7">
    <location>
        <begin position="346"/>
        <end position="356"/>
    </location>
</feature>
<keyword evidence="6" id="KW-0966">Cell projection</keyword>
<feature type="region of interest" description="Disordered" evidence="7">
    <location>
        <begin position="66"/>
        <end position="88"/>
    </location>
</feature>
<feature type="compositionally biased region" description="Low complexity" evidence="7">
    <location>
        <begin position="376"/>
        <end position="395"/>
    </location>
</feature>
<keyword evidence="5" id="KW-0175">Coiled coil</keyword>
<dbReference type="EMBL" id="QNUK01000268">
    <property type="protein sequence ID" value="KAF5896682.1"/>
    <property type="molecule type" value="Genomic_DNA"/>
</dbReference>
<evidence type="ECO:0000256" key="7">
    <source>
        <dbReference type="SAM" id="MobiDB-lite"/>
    </source>
</evidence>
<dbReference type="PANTHER" id="PTHR23166">
    <property type="entry name" value="FILAMIN/GPBP-INTERACTING PROTEIN"/>
    <property type="match status" value="1"/>
</dbReference>
<feature type="domain" description="Cortactin-binding protein-2 N-terminal" evidence="8">
    <location>
        <begin position="10"/>
        <end position="200"/>
    </location>
</feature>
<dbReference type="AlphaFoldDB" id="A0A8J4UFQ5"/>
<feature type="compositionally biased region" description="Basic and acidic residues" evidence="7">
    <location>
        <begin position="286"/>
        <end position="311"/>
    </location>
</feature>
<dbReference type="InterPro" id="IPR019131">
    <property type="entry name" value="Cortactin-binding_p2_N"/>
</dbReference>
<keyword evidence="4" id="KW-0597">Phosphoprotein</keyword>
<comment type="subcellular location">
    <subcellularLocation>
        <location evidence="1">Cell projection</location>
    </subcellularLocation>
    <subcellularLocation>
        <location evidence="2">Cytoplasm</location>
    </subcellularLocation>
</comment>
<feature type="compositionally biased region" description="Polar residues" evidence="7">
    <location>
        <begin position="476"/>
        <end position="495"/>
    </location>
</feature>
<evidence type="ECO:0000256" key="4">
    <source>
        <dbReference type="ARBA" id="ARBA00022553"/>
    </source>
</evidence>
<name>A0A8J4UFQ5_CLAMG</name>
<dbReference type="Pfam" id="PF09727">
    <property type="entry name" value="CortBP2"/>
    <property type="match status" value="1"/>
</dbReference>
<keyword evidence="10" id="KW-1185">Reference proteome</keyword>
<protein>
    <submittedName>
        <fullName evidence="9">CTTNBP2 N-terminal-like protein</fullName>
    </submittedName>
</protein>
<dbReference type="Proteomes" id="UP000727407">
    <property type="component" value="Unassembled WGS sequence"/>
</dbReference>
<dbReference type="PANTHER" id="PTHR23166:SF9">
    <property type="entry name" value="CTTNBP2 N-TERMINAL-LIKE PROTEIN"/>
    <property type="match status" value="1"/>
</dbReference>
<gene>
    <name evidence="9" type="ORF">DAT39_013612</name>
</gene>
<feature type="region of interest" description="Disordered" evidence="7">
    <location>
        <begin position="286"/>
        <end position="462"/>
    </location>
</feature>
<evidence type="ECO:0000313" key="10">
    <source>
        <dbReference type="Proteomes" id="UP000727407"/>
    </source>
</evidence>
<feature type="compositionally biased region" description="Low complexity" evidence="7">
    <location>
        <begin position="549"/>
        <end position="560"/>
    </location>
</feature>
<feature type="compositionally biased region" description="Basic and acidic residues" evidence="7">
    <location>
        <begin position="231"/>
        <end position="247"/>
    </location>
</feature>
<dbReference type="GO" id="GO:0005737">
    <property type="term" value="C:cytoplasm"/>
    <property type="evidence" value="ECO:0007669"/>
    <property type="project" value="UniProtKB-SubCell"/>
</dbReference>
<sequence>MPSRMDVETLSKAELLMLLSILEGELEAQDLVIHTLRAGQRDAFVQERYGRYDLSDPFMALQRDSEAMEGNEPGQTQARGHGSRGQVNPSPLAVLKLVMSHCKRMQEKMMAQLAAAENRHRRVIADLEEEKRRHAQDTAEGDDVTYMLEKERERLLQQLELEKARAERLERECHSLSNKMEENQAQQQQLSSNLAKECQRASAQAQEESERVAQLCSQLEQERSATQSLRGDLEQEKARARDTEARVERQLAEFDTEREQMRAKLRKEESHSRELQELLEHLRKELEDMKEKEKGWREKAEEEKKAAEKPPKAVSAAATCQTEPDGKMISTEKTQRLRLNGHRVRKESESSEEKSTENGGLENGGALSSPVHALQSPSPSSTACSSLSSSPCSSPVLAKRLASLGASSPTYPSSYQTSVNQRFQAARHKFQQQSEQGGTMPLSPRELSPTSTPVPPLSDNSTAKQMARNTVTQVLSRFTSQQASGKAPAPNSSPFGTDYRTLATASSPTSKGSCPLLPGIRSPIIPRGERTFASPVAQKKPGSNQNPGSPVSVSSSSPRSPHFPELSNSCGISSTQEGAKELDLLMSKSS</sequence>
<feature type="compositionally biased region" description="Polar residues" evidence="7">
    <location>
        <begin position="503"/>
        <end position="512"/>
    </location>
</feature>
<evidence type="ECO:0000256" key="2">
    <source>
        <dbReference type="ARBA" id="ARBA00004496"/>
    </source>
</evidence>
<feature type="compositionally biased region" description="Polar residues" evidence="7">
    <location>
        <begin position="566"/>
        <end position="577"/>
    </location>
</feature>
<dbReference type="GO" id="GO:0042995">
    <property type="term" value="C:cell projection"/>
    <property type="evidence" value="ECO:0007669"/>
    <property type="project" value="UniProtKB-SubCell"/>
</dbReference>
<reference evidence="9" key="1">
    <citation type="submission" date="2020-07" db="EMBL/GenBank/DDBJ databases">
        <title>Clarias magur genome sequencing, assembly and annotation.</title>
        <authorList>
            <person name="Kushwaha B."/>
            <person name="Kumar R."/>
            <person name="Das P."/>
            <person name="Joshi C.G."/>
            <person name="Kumar D."/>
            <person name="Nagpure N.S."/>
            <person name="Pandey M."/>
            <person name="Agarwal S."/>
            <person name="Srivastava S."/>
            <person name="Singh M."/>
            <person name="Sahoo L."/>
            <person name="Jayasankar P."/>
            <person name="Meher P.K."/>
            <person name="Koringa P.G."/>
            <person name="Iquebal M.A."/>
            <person name="Das S.P."/>
            <person name="Bit A."/>
            <person name="Patnaik S."/>
            <person name="Patel N."/>
            <person name="Shah T.M."/>
            <person name="Hinsu A."/>
            <person name="Jena J.K."/>
        </authorList>
    </citation>
    <scope>NUCLEOTIDE SEQUENCE</scope>
    <source>
        <strain evidence="9">CIFAMagur01</strain>
        <tissue evidence="9">Testis</tissue>
    </source>
</reference>
<evidence type="ECO:0000256" key="6">
    <source>
        <dbReference type="ARBA" id="ARBA00023273"/>
    </source>
</evidence>
<dbReference type="InterPro" id="IPR050719">
    <property type="entry name" value="Cortactin-Actin_Reg"/>
</dbReference>
<evidence type="ECO:0000256" key="3">
    <source>
        <dbReference type="ARBA" id="ARBA00022490"/>
    </source>
</evidence>